<organism evidence="1">
    <name type="scientific">Anguilla anguilla</name>
    <name type="common">European freshwater eel</name>
    <name type="synonym">Muraena anguilla</name>
    <dbReference type="NCBI Taxonomy" id="7936"/>
    <lineage>
        <taxon>Eukaryota</taxon>
        <taxon>Metazoa</taxon>
        <taxon>Chordata</taxon>
        <taxon>Craniata</taxon>
        <taxon>Vertebrata</taxon>
        <taxon>Euteleostomi</taxon>
        <taxon>Actinopterygii</taxon>
        <taxon>Neopterygii</taxon>
        <taxon>Teleostei</taxon>
        <taxon>Anguilliformes</taxon>
        <taxon>Anguillidae</taxon>
        <taxon>Anguilla</taxon>
    </lineage>
</organism>
<reference evidence="1" key="2">
    <citation type="journal article" date="2015" name="Fish Shellfish Immunol.">
        <title>Early steps in the European eel (Anguilla anguilla)-Vibrio vulnificus interaction in the gills: Role of the RtxA13 toxin.</title>
        <authorList>
            <person name="Callol A."/>
            <person name="Pajuelo D."/>
            <person name="Ebbesson L."/>
            <person name="Teles M."/>
            <person name="MacKenzie S."/>
            <person name="Amaro C."/>
        </authorList>
    </citation>
    <scope>NUCLEOTIDE SEQUENCE</scope>
</reference>
<name>A0A0E9XDM4_ANGAN</name>
<reference evidence="1" key="1">
    <citation type="submission" date="2014-11" db="EMBL/GenBank/DDBJ databases">
        <authorList>
            <person name="Amaro Gonzalez C."/>
        </authorList>
    </citation>
    <scope>NUCLEOTIDE SEQUENCE</scope>
</reference>
<dbReference type="EMBL" id="GBXM01007848">
    <property type="protein sequence ID" value="JAI00730.1"/>
    <property type="molecule type" value="Transcribed_RNA"/>
</dbReference>
<evidence type="ECO:0000313" key="1">
    <source>
        <dbReference type="EMBL" id="JAI00730.1"/>
    </source>
</evidence>
<dbReference type="AlphaFoldDB" id="A0A0E9XDM4"/>
<protein>
    <submittedName>
        <fullName evidence="1">Uncharacterized protein</fullName>
    </submittedName>
</protein>
<proteinExistence type="predicted"/>
<accession>A0A0E9XDM4</accession>
<sequence>MWNSLLKAAVSCLQKWSLVQFEQLVCDPPMGCLLLLGVAMEQVGLSVLRWC</sequence>